<evidence type="ECO:0000313" key="5">
    <source>
        <dbReference type="Proteomes" id="UP000265566"/>
    </source>
</evidence>
<organism evidence="4 5">
    <name type="scientific">Medicago truncatula</name>
    <name type="common">Barrel medic</name>
    <name type="synonym">Medicago tribuloides</name>
    <dbReference type="NCBI Taxonomy" id="3880"/>
    <lineage>
        <taxon>Eukaryota</taxon>
        <taxon>Viridiplantae</taxon>
        <taxon>Streptophyta</taxon>
        <taxon>Embryophyta</taxon>
        <taxon>Tracheophyta</taxon>
        <taxon>Spermatophyta</taxon>
        <taxon>Magnoliopsida</taxon>
        <taxon>eudicotyledons</taxon>
        <taxon>Gunneridae</taxon>
        <taxon>Pentapetalae</taxon>
        <taxon>rosids</taxon>
        <taxon>fabids</taxon>
        <taxon>Fabales</taxon>
        <taxon>Fabaceae</taxon>
        <taxon>Papilionoideae</taxon>
        <taxon>50 kb inversion clade</taxon>
        <taxon>NPAAA clade</taxon>
        <taxon>Hologalegina</taxon>
        <taxon>IRL clade</taxon>
        <taxon>Trifolieae</taxon>
        <taxon>Medicago</taxon>
    </lineage>
</organism>
<dbReference type="Gramene" id="rna44601">
    <property type="protein sequence ID" value="RHN38643.1"/>
    <property type="gene ID" value="gene44601"/>
</dbReference>
<dbReference type="EMBL" id="PSQE01000008">
    <property type="protein sequence ID" value="RHN38643.1"/>
    <property type="molecule type" value="Genomic_DNA"/>
</dbReference>
<sequence length="69" mass="7761">MEFLKLFIVALMPVLKVLLITVLGTFLALDRFDILSRETARKNLNTVSFISSLSSINSYHLITHIIGVL</sequence>
<evidence type="ECO:0000256" key="2">
    <source>
        <dbReference type="ARBA" id="ARBA00022448"/>
    </source>
</evidence>
<dbReference type="GO" id="GO:0080162">
    <property type="term" value="P:endoplasmic reticulum to cytosol auxin transport"/>
    <property type="evidence" value="ECO:0007669"/>
    <property type="project" value="InterPro"/>
</dbReference>
<dbReference type="AlphaFoldDB" id="A0A396GCS6"/>
<feature type="transmembrane region" description="Helical" evidence="3">
    <location>
        <begin position="6"/>
        <end position="29"/>
    </location>
</feature>
<proteinExistence type="predicted"/>
<reference evidence="5" key="1">
    <citation type="journal article" date="2018" name="Nat. Plants">
        <title>Whole-genome landscape of Medicago truncatula symbiotic genes.</title>
        <authorList>
            <person name="Pecrix Y."/>
            <person name="Staton S.E."/>
            <person name="Sallet E."/>
            <person name="Lelandais-Briere C."/>
            <person name="Moreau S."/>
            <person name="Carrere S."/>
            <person name="Blein T."/>
            <person name="Jardinaud M.F."/>
            <person name="Latrasse D."/>
            <person name="Zouine M."/>
            <person name="Zahm M."/>
            <person name="Kreplak J."/>
            <person name="Mayjonade B."/>
            <person name="Satge C."/>
            <person name="Perez M."/>
            <person name="Cauet S."/>
            <person name="Marande W."/>
            <person name="Chantry-Darmon C."/>
            <person name="Lopez-Roques C."/>
            <person name="Bouchez O."/>
            <person name="Berard A."/>
            <person name="Debelle F."/>
            <person name="Munos S."/>
            <person name="Bendahmane A."/>
            <person name="Berges H."/>
            <person name="Niebel A."/>
            <person name="Buitink J."/>
            <person name="Frugier F."/>
            <person name="Benhamed M."/>
            <person name="Crespi M."/>
            <person name="Gouzy J."/>
            <person name="Gamas P."/>
        </authorList>
    </citation>
    <scope>NUCLEOTIDE SEQUENCE [LARGE SCALE GENOMIC DNA]</scope>
    <source>
        <strain evidence="5">cv. Jemalong A17</strain>
    </source>
</reference>
<keyword evidence="3" id="KW-0472">Membrane</keyword>
<dbReference type="PANTHER" id="PTHR31651:SF44">
    <property type="entry name" value="AUXIN EFFLUX CARRIER FAMILY PROTEIN"/>
    <property type="match status" value="1"/>
</dbReference>
<evidence type="ECO:0000256" key="3">
    <source>
        <dbReference type="SAM" id="Phobius"/>
    </source>
</evidence>
<dbReference type="PANTHER" id="PTHR31651">
    <property type="match status" value="1"/>
</dbReference>
<dbReference type="Proteomes" id="UP000265566">
    <property type="component" value="Chromosome 8"/>
</dbReference>
<keyword evidence="2" id="KW-0813">Transport</keyword>
<comment type="subcellular location">
    <subcellularLocation>
        <location evidence="1">Endomembrane system</location>
    </subcellularLocation>
</comment>
<comment type="caution">
    <text evidence="4">The sequence shown here is derived from an EMBL/GenBank/DDBJ whole genome shotgun (WGS) entry which is preliminary data.</text>
</comment>
<dbReference type="GO" id="GO:0012505">
    <property type="term" value="C:endomembrane system"/>
    <property type="evidence" value="ECO:0007669"/>
    <property type="project" value="UniProtKB-SubCell"/>
</dbReference>
<evidence type="ECO:0000256" key="1">
    <source>
        <dbReference type="ARBA" id="ARBA00004308"/>
    </source>
</evidence>
<name>A0A396GCS6_MEDTR</name>
<evidence type="ECO:0000313" key="4">
    <source>
        <dbReference type="EMBL" id="RHN38643.1"/>
    </source>
</evidence>
<protein>
    <submittedName>
        <fullName evidence="4">Uncharacterized protein</fullName>
    </submittedName>
</protein>
<dbReference type="InterPro" id="IPR045033">
    <property type="entry name" value="PILS1/3/4/5/7"/>
</dbReference>
<keyword evidence="3" id="KW-1133">Transmembrane helix</keyword>
<accession>A0A396GCS6</accession>
<keyword evidence="3" id="KW-0812">Transmembrane</keyword>
<gene>
    <name evidence="4" type="ORF">MtrunA17_Chr8g0335421</name>
</gene>